<sequence>GTRGSTMKLHSTASRMLRWTGIGFCPVGTTPSHDTSTMASPSSARYGTLTSMIQARISATLRVVILSSTS</sequence>
<dbReference type="Proteomes" id="UP000570595">
    <property type="component" value="Unassembled WGS sequence"/>
</dbReference>
<feature type="non-terminal residue" evidence="2">
    <location>
        <position position="1"/>
    </location>
</feature>
<accession>A0A7J6KL75</accession>
<dbReference type="EMBL" id="JABANN010002725">
    <property type="protein sequence ID" value="KAF4647266.1"/>
    <property type="molecule type" value="Genomic_DNA"/>
</dbReference>
<dbReference type="Proteomes" id="UP000572268">
    <property type="component" value="Unassembled WGS sequence"/>
</dbReference>
<gene>
    <name evidence="2" type="ORF">FOL46_004475</name>
    <name evidence="1" type="ORF">FOZ61_004829</name>
</gene>
<evidence type="ECO:0000313" key="2">
    <source>
        <dbReference type="EMBL" id="KAF4647266.1"/>
    </source>
</evidence>
<organism evidence="2 4">
    <name type="scientific">Perkinsus olseni</name>
    <name type="common">Perkinsus atlanticus</name>
    <dbReference type="NCBI Taxonomy" id="32597"/>
    <lineage>
        <taxon>Eukaryota</taxon>
        <taxon>Sar</taxon>
        <taxon>Alveolata</taxon>
        <taxon>Perkinsozoa</taxon>
        <taxon>Perkinsea</taxon>
        <taxon>Perkinsida</taxon>
        <taxon>Perkinsidae</taxon>
        <taxon>Perkinsus</taxon>
    </lineage>
</organism>
<dbReference type="EMBL" id="JABAHT010002717">
    <property type="protein sequence ID" value="KAF4646994.1"/>
    <property type="molecule type" value="Genomic_DNA"/>
</dbReference>
<name>A0A7J6KL75_PEROL</name>
<comment type="caution">
    <text evidence="2">The sequence shown here is derived from an EMBL/GenBank/DDBJ whole genome shotgun (WGS) entry which is preliminary data.</text>
</comment>
<dbReference type="AlphaFoldDB" id="A0A7J6KL75"/>
<protein>
    <submittedName>
        <fullName evidence="2">Uncharacterized protein</fullName>
    </submittedName>
</protein>
<reference evidence="3 4" key="1">
    <citation type="submission" date="2020-04" db="EMBL/GenBank/DDBJ databases">
        <title>Perkinsus olseni comparative genomics.</title>
        <authorList>
            <person name="Bogema D.R."/>
        </authorList>
    </citation>
    <scope>NUCLEOTIDE SEQUENCE [LARGE SCALE GENOMIC DNA]</scope>
    <source>
        <strain evidence="1">ATCC PRA-179</strain>
        <strain evidence="2">ATCC PRA-31</strain>
    </source>
</reference>
<evidence type="ECO:0000313" key="4">
    <source>
        <dbReference type="Proteomes" id="UP000572268"/>
    </source>
</evidence>
<proteinExistence type="predicted"/>
<feature type="non-terminal residue" evidence="2">
    <location>
        <position position="70"/>
    </location>
</feature>
<evidence type="ECO:0000313" key="1">
    <source>
        <dbReference type="EMBL" id="KAF4646994.1"/>
    </source>
</evidence>
<evidence type="ECO:0000313" key="3">
    <source>
        <dbReference type="Proteomes" id="UP000570595"/>
    </source>
</evidence>